<dbReference type="EMBL" id="QFYP01000001">
    <property type="protein sequence ID" value="RAK60235.1"/>
    <property type="molecule type" value="Genomic_DNA"/>
</dbReference>
<dbReference type="CDD" id="cd10154">
    <property type="entry name" value="NreA-like_DUF156"/>
    <property type="match status" value="1"/>
</dbReference>
<keyword evidence="3" id="KW-1185">Reference proteome</keyword>
<organism evidence="2 3">
    <name type="scientific">Phenylobacterium hankyongense</name>
    <dbReference type="NCBI Taxonomy" id="1813876"/>
    <lineage>
        <taxon>Bacteria</taxon>
        <taxon>Pseudomonadati</taxon>
        <taxon>Pseudomonadota</taxon>
        <taxon>Alphaproteobacteria</taxon>
        <taxon>Caulobacterales</taxon>
        <taxon>Caulobacteraceae</taxon>
        <taxon>Phenylobacterium</taxon>
    </lineage>
</organism>
<comment type="similarity">
    <text evidence="1">Belongs to the FrmR/RcnR family.</text>
</comment>
<evidence type="ECO:0000313" key="2">
    <source>
        <dbReference type="EMBL" id="RAK60235.1"/>
    </source>
</evidence>
<dbReference type="OrthoDB" id="9811244at2"/>
<sequence>MAHVVHRTHPDIVKRLKRAEGHLRNVIGMMESGRPCPDVAQQLHAVERAVAAAKRTLVHDHIDHCLAHAIEDEPRDAQRTIDEFKEITKYL</sequence>
<dbReference type="PANTHER" id="PTHR33677">
    <property type="entry name" value="TRANSCRIPTIONAL REPRESSOR FRMR-RELATED"/>
    <property type="match status" value="1"/>
</dbReference>
<dbReference type="PANTHER" id="PTHR33677:SF3">
    <property type="entry name" value="COPPER-SENSING TRANSCRIPTIONAL REPRESSOR RICR"/>
    <property type="match status" value="1"/>
</dbReference>
<evidence type="ECO:0000313" key="3">
    <source>
        <dbReference type="Proteomes" id="UP000249842"/>
    </source>
</evidence>
<reference evidence="3" key="1">
    <citation type="submission" date="2018-05" db="EMBL/GenBank/DDBJ databases">
        <authorList>
            <person name="Li X."/>
        </authorList>
    </citation>
    <scope>NUCLEOTIDE SEQUENCE [LARGE SCALE GENOMIC DNA]</scope>
    <source>
        <strain evidence="3">HKS-05</strain>
    </source>
</reference>
<protein>
    <submittedName>
        <fullName evidence="2">Metal resistance protein</fullName>
    </submittedName>
</protein>
<accession>A0A328B0Y6</accession>
<dbReference type="Gene3D" id="1.20.58.1000">
    <property type="entry name" value="Metal-sensitive repressor, helix protomer"/>
    <property type="match status" value="1"/>
</dbReference>
<proteinExistence type="inferred from homology"/>
<dbReference type="InterPro" id="IPR038390">
    <property type="entry name" value="Metal_Tscrpt_repr_sf"/>
</dbReference>
<dbReference type="Pfam" id="PF02583">
    <property type="entry name" value="Trns_repr_metal"/>
    <property type="match status" value="1"/>
</dbReference>
<dbReference type="InterPro" id="IPR003735">
    <property type="entry name" value="Metal_Tscrpt_repr"/>
</dbReference>
<dbReference type="RefSeq" id="WP_111457528.1">
    <property type="nucleotide sequence ID" value="NZ_QFYP01000001.1"/>
</dbReference>
<dbReference type="GO" id="GO:0046872">
    <property type="term" value="F:metal ion binding"/>
    <property type="evidence" value="ECO:0007669"/>
    <property type="project" value="InterPro"/>
</dbReference>
<evidence type="ECO:0000256" key="1">
    <source>
        <dbReference type="ARBA" id="ARBA00005260"/>
    </source>
</evidence>
<dbReference type="GO" id="GO:0045892">
    <property type="term" value="P:negative regulation of DNA-templated transcription"/>
    <property type="evidence" value="ECO:0007669"/>
    <property type="project" value="UniProtKB-ARBA"/>
</dbReference>
<name>A0A328B0Y6_9CAUL</name>
<dbReference type="AlphaFoldDB" id="A0A328B0Y6"/>
<comment type="caution">
    <text evidence="2">The sequence shown here is derived from an EMBL/GenBank/DDBJ whole genome shotgun (WGS) entry which is preliminary data.</text>
</comment>
<gene>
    <name evidence="2" type="ORF">DJ021_10685</name>
</gene>
<dbReference type="GO" id="GO:0003677">
    <property type="term" value="F:DNA binding"/>
    <property type="evidence" value="ECO:0007669"/>
    <property type="project" value="InterPro"/>
</dbReference>
<dbReference type="Proteomes" id="UP000249842">
    <property type="component" value="Unassembled WGS sequence"/>
</dbReference>